<feature type="region of interest" description="Disordered" evidence="4">
    <location>
        <begin position="489"/>
        <end position="508"/>
    </location>
</feature>
<feature type="compositionally biased region" description="Basic and acidic residues" evidence="4">
    <location>
        <begin position="492"/>
        <end position="502"/>
    </location>
</feature>
<dbReference type="CDD" id="cd00038">
    <property type="entry name" value="CAP_ED"/>
    <property type="match status" value="1"/>
</dbReference>
<keyword evidence="2" id="KW-0560">Oxidoreductase</keyword>
<dbReference type="Proteomes" id="UP001601992">
    <property type="component" value="Unassembled WGS sequence"/>
</dbReference>
<gene>
    <name evidence="6" type="ORF">ACFYXQ_31140</name>
</gene>
<reference evidence="6 7" key="1">
    <citation type="submission" date="2024-10" db="EMBL/GenBank/DDBJ databases">
        <title>The Natural Products Discovery Center: Release of the First 8490 Sequenced Strains for Exploring Actinobacteria Biosynthetic Diversity.</title>
        <authorList>
            <person name="Kalkreuter E."/>
            <person name="Kautsar S.A."/>
            <person name="Yang D."/>
            <person name="Bader C.D."/>
            <person name="Teijaro C.N."/>
            <person name="Fluegel L."/>
            <person name="Davis C.M."/>
            <person name="Simpson J.R."/>
            <person name="Lauterbach L."/>
            <person name="Steele A.D."/>
            <person name="Gui C."/>
            <person name="Meng S."/>
            <person name="Li G."/>
            <person name="Viehrig K."/>
            <person name="Ye F."/>
            <person name="Su P."/>
            <person name="Kiefer A.F."/>
            <person name="Nichols A."/>
            <person name="Cepeda A.J."/>
            <person name="Yan W."/>
            <person name="Fan B."/>
            <person name="Jiang Y."/>
            <person name="Adhikari A."/>
            <person name="Zheng C.-J."/>
            <person name="Schuster L."/>
            <person name="Cowan T.M."/>
            <person name="Smanski M.J."/>
            <person name="Chevrette M.G."/>
            <person name="De Carvalho L.P.S."/>
            <person name="Shen B."/>
        </authorList>
    </citation>
    <scope>NUCLEOTIDE SEQUENCE [LARGE SCALE GENOMIC DNA]</scope>
    <source>
        <strain evidence="6 7">NPDC002593</strain>
    </source>
</reference>
<dbReference type="InterPro" id="IPR000595">
    <property type="entry name" value="cNMP-bd_dom"/>
</dbReference>
<dbReference type="SUPFAM" id="SSF51206">
    <property type="entry name" value="cAMP-binding domain-like"/>
    <property type="match status" value="1"/>
</dbReference>
<accession>A0ABW6SA03</accession>
<dbReference type="SMART" id="SM00100">
    <property type="entry name" value="cNMP"/>
    <property type="match status" value="1"/>
</dbReference>
<evidence type="ECO:0000313" key="6">
    <source>
        <dbReference type="EMBL" id="MFF3572240.1"/>
    </source>
</evidence>
<dbReference type="SUPFAM" id="SSF51905">
    <property type="entry name" value="FAD/NAD(P)-binding domain"/>
    <property type="match status" value="1"/>
</dbReference>
<evidence type="ECO:0000256" key="2">
    <source>
        <dbReference type="ARBA" id="ARBA00023002"/>
    </source>
</evidence>
<dbReference type="Gene3D" id="3.50.50.60">
    <property type="entry name" value="FAD/NAD(P)-binding domain"/>
    <property type="match status" value="2"/>
</dbReference>
<evidence type="ECO:0000256" key="1">
    <source>
        <dbReference type="ARBA" id="ARBA00022630"/>
    </source>
</evidence>
<dbReference type="Pfam" id="PF07992">
    <property type="entry name" value="Pyr_redox_2"/>
    <property type="match status" value="1"/>
</dbReference>
<dbReference type="Gene3D" id="2.60.120.10">
    <property type="entry name" value="Jelly Rolls"/>
    <property type="match status" value="1"/>
</dbReference>
<keyword evidence="1" id="KW-0285">Flavoprotein</keyword>
<evidence type="ECO:0000256" key="3">
    <source>
        <dbReference type="ARBA" id="ARBA00048132"/>
    </source>
</evidence>
<dbReference type="PANTHER" id="PTHR48105">
    <property type="entry name" value="THIOREDOXIN REDUCTASE 1-RELATED-RELATED"/>
    <property type="match status" value="1"/>
</dbReference>
<dbReference type="PRINTS" id="PR00469">
    <property type="entry name" value="PNDRDTASEII"/>
</dbReference>
<dbReference type="Pfam" id="PF00027">
    <property type="entry name" value="cNMP_binding"/>
    <property type="match status" value="1"/>
</dbReference>
<dbReference type="InterPro" id="IPR023753">
    <property type="entry name" value="FAD/NAD-binding_dom"/>
</dbReference>
<dbReference type="InterPro" id="IPR050097">
    <property type="entry name" value="Ferredoxin-NADP_redctase_2"/>
</dbReference>
<dbReference type="RefSeq" id="WP_387405920.1">
    <property type="nucleotide sequence ID" value="NZ_JBIAQY010000012.1"/>
</dbReference>
<evidence type="ECO:0000313" key="7">
    <source>
        <dbReference type="Proteomes" id="UP001601992"/>
    </source>
</evidence>
<evidence type="ECO:0000256" key="4">
    <source>
        <dbReference type="SAM" id="MobiDB-lite"/>
    </source>
</evidence>
<protein>
    <submittedName>
        <fullName evidence="6">FAD-dependent oxidoreductase</fullName>
    </submittedName>
</protein>
<comment type="catalytic activity">
    <reaction evidence="3">
        <text>[thioredoxin]-dithiol + NADP(+) = [thioredoxin]-disulfide + NADPH + H(+)</text>
        <dbReference type="Rhea" id="RHEA:20345"/>
        <dbReference type="Rhea" id="RHEA-COMP:10698"/>
        <dbReference type="Rhea" id="RHEA-COMP:10700"/>
        <dbReference type="ChEBI" id="CHEBI:15378"/>
        <dbReference type="ChEBI" id="CHEBI:29950"/>
        <dbReference type="ChEBI" id="CHEBI:50058"/>
        <dbReference type="ChEBI" id="CHEBI:57783"/>
        <dbReference type="ChEBI" id="CHEBI:58349"/>
        <dbReference type="EC" id="1.8.1.9"/>
    </reaction>
</comment>
<organism evidence="6 7">
    <name type="scientific">Nocardia jiangxiensis</name>
    <dbReference type="NCBI Taxonomy" id="282685"/>
    <lineage>
        <taxon>Bacteria</taxon>
        <taxon>Bacillati</taxon>
        <taxon>Actinomycetota</taxon>
        <taxon>Actinomycetes</taxon>
        <taxon>Mycobacteriales</taxon>
        <taxon>Nocardiaceae</taxon>
        <taxon>Nocardia</taxon>
    </lineage>
</organism>
<dbReference type="InterPro" id="IPR018490">
    <property type="entry name" value="cNMP-bd_dom_sf"/>
</dbReference>
<dbReference type="PRINTS" id="PR00368">
    <property type="entry name" value="FADPNR"/>
</dbReference>
<name>A0ABW6SA03_9NOCA</name>
<proteinExistence type="predicted"/>
<dbReference type="EMBL" id="JBIAQY010000012">
    <property type="protein sequence ID" value="MFF3572240.1"/>
    <property type="molecule type" value="Genomic_DNA"/>
</dbReference>
<comment type="caution">
    <text evidence="6">The sequence shown here is derived from an EMBL/GenBank/DDBJ whole genome shotgun (WGS) entry which is preliminary data.</text>
</comment>
<keyword evidence="7" id="KW-1185">Reference proteome</keyword>
<feature type="domain" description="Cyclic nucleotide-binding" evidence="5">
    <location>
        <begin position="11"/>
        <end position="113"/>
    </location>
</feature>
<dbReference type="PROSITE" id="PS50042">
    <property type="entry name" value="CNMP_BINDING_3"/>
    <property type="match status" value="1"/>
</dbReference>
<dbReference type="InterPro" id="IPR036188">
    <property type="entry name" value="FAD/NAD-bd_sf"/>
</dbReference>
<dbReference type="InterPro" id="IPR014710">
    <property type="entry name" value="RmlC-like_jellyroll"/>
</dbReference>
<sequence length="549" mass="58980">MNVETPDDIGAYPRLSDAQVATLAVGGARRAVRSGETLVRGGAPSDEFFVILSGTVAIIDDDAGQRRVLRIHGPGRFLGELGLLEGQVAFYTAEMIEDGEVLVVPVQRIRALVEHDPVLSDLILRAYLIRRCRLLDIVSGFRIIGSCYSPDTRRLREFAVRNQLPHNWIDLERDSRAEQLLRDLGVAPEGTPVVIWRGERVLRNPTNAELGHLIGLPVPTTLREVCDLIVVGAGPAGLAASVYAASDGLDTSVLEAIAAGGQAGTSSRIENYLGFPAGISGTELAERAVIQAGKFGARLLVSAEVVGLEAEDGHHLLRLAEGGALLGRTVVLATGARYRRLAVTGIERFEGTGVYYAATHQEAAMCGVDPVAIVGGGNSAGQATVFLAGRVEHVHLLIRDGDLGKSMSRYLVEQIERHPRVTVHRNTEVREVTGVSELEAIAVENNRTGERDKLAVRALFVFIGAIPRTAWLADTIALDAHGFVRTGPDARYPAEGRRDSGRRPLPLETSRPGVFAVGDVRSGSVKRVASAVGEGAMAVRHIHEYFERS</sequence>
<evidence type="ECO:0000259" key="5">
    <source>
        <dbReference type="PROSITE" id="PS50042"/>
    </source>
</evidence>